<keyword evidence="2" id="KW-1185">Reference proteome</keyword>
<protein>
    <recommendedName>
        <fullName evidence="3">Pyoverdine/dityrosine biosynthesis protein</fullName>
    </recommendedName>
</protein>
<dbReference type="GeneID" id="95982667"/>
<evidence type="ECO:0000313" key="1">
    <source>
        <dbReference type="EMBL" id="KAL1413840.1"/>
    </source>
</evidence>
<organism evidence="1 2">
    <name type="scientific">Vanrija albida</name>
    <dbReference type="NCBI Taxonomy" id="181172"/>
    <lineage>
        <taxon>Eukaryota</taxon>
        <taxon>Fungi</taxon>
        <taxon>Dikarya</taxon>
        <taxon>Basidiomycota</taxon>
        <taxon>Agaricomycotina</taxon>
        <taxon>Tremellomycetes</taxon>
        <taxon>Trichosporonales</taxon>
        <taxon>Trichosporonaceae</taxon>
        <taxon>Vanrija</taxon>
    </lineage>
</organism>
<reference evidence="1 2" key="1">
    <citation type="submission" date="2023-08" db="EMBL/GenBank/DDBJ databases">
        <title>Annotated Genome Sequence of Vanrija albida AlHP1.</title>
        <authorList>
            <person name="Herzog R."/>
        </authorList>
    </citation>
    <scope>NUCLEOTIDE SEQUENCE [LARGE SCALE GENOMIC DNA]</scope>
    <source>
        <strain evidence="1 2">AlHP1</strain>
    </source>
</reference>
<evidence type="ECO:0000313" key="2">
    <source>
        <dbReference type="Proteomes" id="UP001565368"/>
    </source>
</evidence>
<name>A0ABR3QGP4_9TREE</name>
<sequence>MTILALPTVEGDGVDAARLSAYLTTLSLAAAESIPPTDAAKAPDTIPITDSITSVFERHLKYTPASDQWLPTGRARFVQSVERFVAANRPVEFVLPAFPCKSSNRNKVIGVLPDKGEELGLRTMKLFADAVSRVYAPGVVMRIVSDGHVFSDLVGTDDGTVDAYNQGLLEMSAGVSPDRELFRFAGLDDLLQLKSLDRHEDRWAAPPSGPLATTRTPQAERGRAILMQLFGKMGSIEERMAKDPALMALCRGFSKFVYEDTLQHHSLASMSRSKQKKVAWETAKLMILRNEAYSKLVEVAYPAAVRLSIHP</sequence>
<comment type="caution">
    <text evidence="1">The sequence shown here is derived from an EMBL/GenBank/DDBJ whole genome shotgun (WGS) entry which is preliminary data.</text>
</comment>
<dbReference type="Proteomes" id="UP001565368">
    <property type="component" value="Unassembled WGS sequence"/>
</dbReference>
<dbReference type="RefSeq" id="XP_069213784.1">
    <property type="nucleotide sequence ID" value="XM_069350240.1"/>
</dbReference>
<dbReference type="PANTHER" id="PTHR37285">
    <property type="entry name" value="SPORE WALL MATURATION PROTEIN DIT1"/>
    <property type="match status" value="1"/>
</dbReference>
<dbReference type="EMBL" id="JBBXJM010000001">
    <property type="protein sequence ID" value="KAL1413840.1"/>
    <property type="molecule type" value="Genomic_DNA"/>
</dbReference>
<evidence type="ECO:0008006" key="3">
    <source>
        <dbReference type="Google" id="ProtNLM"/>
    </source>
</evidence>
<proteinExistence type="predicted"/>
<dbReference type="PANTHER" id="PTHR37285:SF5">
    <property type="entry name" value="SPORE WALL MATURATION PROTEIN DIT1"/>
    <property type="match status" value="1"/>
</dbReference>
<dbReference type="InterPro" id="IPR007817">
    <property type="entry name" value="Isocyanide_synthase_DIT1"/>
</dbReference>
<gene>
    <name evidence="1" type="ORF">Q8F55_001624</name>
</gene>
<accession>A0ABR3QGP4</accession>
<dbReference type="Pfam" id="PF05141">
    <property type="entry name" value="DIT1_PvcA"/>
    <property type="match status" value="1"/>
</dbReference>